<proteinExistence type="predicted"/>
<dbReference type="InterPro" id="IPR044862">
    <property type="entry name" value="Pro_4_hyd_alph_FE2OG_OXY"/>
</dbReference>
<dbReference type="InterPro" id="IPR045054">
    <property type="entry name" value="P4HA-like"/>
</dbReference>
<protein>
    <recommendedName>
        <fullName evidence="7">Fe2OG dioxygenase domain-containing protein</fullName>
    </recommendedName>
</protein>
<dbReference type="Pfam" id="PF13640">
    <property type="entry name" value="2OG-FeII_Oxy_3"/>
    <property type="match status" value="1"/>
</dbReference>
<dbReference type="InterPro" id="IPR005123">
    <property type="entry name" value="Oxoglu/Fe-dep_dioxygenase_dom"/>
</dbReference>
<dbReference type="RefSeq" id="WP_171189374.1">
    <property type="nucleotide sequence ID" value="NZ_WTPX01000156.1"/>
</dbReference>
<dbReference type="PANTHER" id="PTHR10869:SF236">
    <property type="entry name" value="PROLYL 4-HYDROXYLASE ALPHA SUBUNIT DOMAIN-CONTAINING PROTEIN"/>
    <property type="match status" value="1"/>
</dbReference>
<dbReference type="SMART" id="SM00702">
    <property type="entry name" value="P4Hc"/>
    <property type="match status" value="1"/>
</dbReference>
<keyword evidence="4" id="KW-0223">Dioxygenase</keyword>
<keyword evidence="2" id="KW-0479">Metal-binding</keyword>
<dbReference type="PROSITE" id="PS51471">
    <property type="entry name" value="FE2OG_OXY"/>
    <property type="match status" value="1"/>
</dbReference>
<dbReference type="PANTHER" id="PTHR10869">
    <property type="entry name" value="PROLYL 4-HYDROXYLASE ALPHA SUBUNIT"/>
    <property type="match status" value="1"/>
</dbReference>
<comment type="caution">
    <text evidence="8">The sequence shown here is derived from an EMBL/GenBank/DDBJ whole genome shotgun (WGS) entry which is preliminary data.</text>
</comment>
<keyword evidence="5" id="KW-0560">Oxidoreductase</keyword>
<keyword evidence="6" id="KW-0408">Iron</keyword>
<dbReference type="EMBL" id="WTPX01000156">
    <property type="protein sequence ID" value="NNJ27462.1"/>
    <property type="molecule type" value="Genomic_DNA"/>
</dbReference>
<reference evidence="8 9" key="1">
    <citation type="journal article" date="2020" name="Syst. Appl. Microbiol.">
        <title>Alienimonas chondri sp. nov., a novel planctomycete isolated from the biofilm of the red alga Chondrus crispus.</title>
        <authorList>
            <person name="Vitorino I."/>
            <person name="Albuquerque L."/>
            <person name="Wiegand S."/>
            <person name="Kallscheuer N."/>
            <person name="da Costa M.S."/>
            <person name="Lobo-da-Cunha A."/>
            <person name="Jogler C."/>
            <person name="Lage O.M."/>
        </authorList>
    </citation>
    <scope>NUCLEOTIDE SEQUENCE [LARGE SCALE GENOMIC DNA]</scope>
    <source>
        <strain evidence="8 9">LzC2</strain>
    </source>
</reference>
<evidence type="ECO:0000256" key="6">
    <source>
        <dbReference type="ARBA" id="ARBA00023004"/>
    </source>
</evidence>
<evidence type="ECO:0000256" key="2">
    <source>
        <dbReference type="ARBA" id="ARBA00022723"/>
    </source>
</evidence>
<accession>A0ABX1VH75</accession>
<evidence type="ECO:0000256" key="4">
    <source>
        <dbReference type="ARBA" id="ARBA00022964"/>
    </source>
</evidence>
<evidence type="ECO:0000256" key="3">
    <source>
        <dbReference type="ARBA" id="ARBA00022896"/>
    </source>
</evidence>
<organism evidence="8 9">
    <name type="scientific">Alienimonas chondri</name>
    <dbReference type="NCBI Taxonomy" id="2681879"/>
    <lineage>
        <taxon>Bacteria</taxon>
        <taxon>Pseudomonadati</taxon>
        <taxon>Planctomycetota</taxon>
        <taxon>Planctomycetia</taxon>
        <taxon>Planctomycetales</taxon>
        <taxon>Planctomycetaceae</taxon>
        <taxon>Alienimonas</taxon>
    </lineage>
</organism>
<dbReference type="Gene3D" id="2.60.120.620">
    <property type="entry name" value="q2cbj1_9rhob like domain"/>
    <property type="match status" value="1"/>
</dbReference>
<sequence>MPPIEPVAEWRTDWILVVRDLYTPAECRALIDAAGALGFEPADVRTRSGPEMRPEIRTNDRAGCENPAIADELWSRIRPHLPEAPDGRAVGVDQSLRFYRYAGAQQFKRHKDGVSVGPDGERSRYSYLLYLNDDFEGGETRFTFVTKESGERRQETLDVRPETGSALLFIHDQWHEGRPVEGGTKYVLRTDVLYRDSDPSMTL</sequence>
<gene>
    <name evidence="8" type="ORF">LzC2_35670</name>
</gene>
<evidence type="ECO:0000313" key="9">
    <source>
        <dbReference type="Proteomes" id="UP000609651"/>
    </source>
</evidence>
<feature type="domain" description="Fe2OG dioxygenase" evidence="7">
    <location>
        <begin position="91"/>
        <end position="194"/>
    </location>
</feature>
<comment type="cofactor">
    <cofactor evidence="1">
        <name>L-ascorbate</name>
        <dbReference type="ChEBI" id="CHEBI:38290"/>
    </cofactor>
</comment>
<evidence type="ECO:0000256" key="1">
    <source>
        <dbReference type="ARBA" id="ARBA00001961"/>
    </source>
</evidence>
<keyword evidence="9" id="KW-1185">Reference proteome</keyword>
<evidence type="ECO:0000313" key="8">
    <source>
        <dbReference type="EMBL" id="NNJ27462.1"/>
    </source>
</evidence>
<dbReference type="Proteomes" id="UP000609651">
    <property type="component" value="Unassembled WGS sequence"/>
</dbReference>
<dbReference type="InterPro" id="IPR006620">
    <property type="entry name" value="Pro_4_hyd_alph"/>
</dbReference>
<keyword evidence="3" id="KW-0847">Vitamin C</keyword>
<evidence type="ECO:0000256" key="5">
    <source>
        <dbReference type="ARBA" id="ARBA00023002"/>
    </source>
</evidence>
<evidence type="ECO:0000259" key="7">
    <source>
        <dbReference type="PROSITE" id="PS51471"/>
    </source>
</evidence>
<name>A0ABX1VH75_9PLAN</name>